<dbReference type="EMBL" id="KV417341">
    <property type="protein sequence ID" value="KZO90466.1"/>
    <property type="molecule type" value="Genomic_DNA"/>
</dbReference>
<proteinExistence type="predicted"/>
<feature type="compositionally biased region" description="Basic and acidic residues" evidence="1">
    <location>
        <begin position="208"/>
        <end position="228"/>
    </location>
</feature>
<accession>A0A167GEB0</accession>
<feature type="region of interest" description="Disordered" evidence="1">
    <location>
        <begin position="1"/>
        <end position="22"/>
    </location>
</feature>
<feature type="compositionally biased region" description="Polar residues" evidence="1">
    <location>
        <begin position="1"/>
        <end position="16"/>
    </location>
</feature>
<evidence type="ECO:0000313" key="3">
    <source>
        <dbReference type="Proteomes" id="UP000076738"/>
    </source>
</evidence>
<feature type="region of interest" description="Disordered" evidence="1">
    <location>
        <begin position="142"/>
        <end position="166"/>
    </location>
</feature>
<dbReference type="AlphaFoldDB" id="A0A167GEB0"/>
<sequence length="257" mass="28813">MSNQDGPARQMRSTHQGMEPVAEAQHNRTDLFHWSTKAMILAYRCLQARCWSTLTVSNVRTGFHGCAQFMLVLLLVPRNRALLRPYRPAPPLLLPVDGDTDEVSRLRFENGASRQALNRHVWGCTSMAVGSRALELGLPYEPNSTRRLETGNQTSGGRQKRRGACPPSCRSLLCRVRRAHGTAGYPVYDGVRSNGWWRCRRGRWYEGARRRPGDGRRKKRDSPPKDSDESAAEAVADTLGSIKVLNFSSRNHKSEGG</sequence>
<evidence type="ECO:0000313" key="2">
    <source>
        <dbReference type="EMBL" id="KZO90466.1"/>
    </source>
</evidence>
<dbReference type="Proteomes" id="UP000076738">
    <property type="component" value="Unassembled WGS sequence"/>
</dbReference>
<gene>
    <name evidence="2" type="ORF">CALVIDRAFT_392736</name>
</gene>
<keyword evidence="3" id="KW-1185">Reference proteome</keyword>
<organism evidence="2 3">
    <name type="scientific">Calocera viscosa (strain TUFC12733)</name>
    <dbReference type="NCBI Taxonomy" id="1330018"/>
    <lineage>
        <taxon>Eukaryota</taxon>
        <taxon>Fungi</taxon>
        <taxon>Dikarya</taxon>
        <taxon>Basidiomycota</taxon>
        <taxon>Agaricomycotina</taxon>
        <taxon>Dacrymycetes</taxon>
        <taxon>Dacrymycetales</taxon>
        <taxon>Dacrymycetaceae</taxon>
        <taxon>Calocera</taxon>
    </lineage>
</organism>
<evidence type="ECO:0000256" key="1">
    <source>
        <dbReference type="SAM" id="MobiDB-lite"/>
    </source>
</evidence>
<name>A0A167GEB0_CALVF</name>
<feature type="region of interest" description="Disordered" evidence="1">
    <location>
        <begin position="208"/>
        <end position="233"/>
    </location>
</feature>
<reference evidence="2 3" key="1">
    <citation type="journal article" date="2016" name="Mol. Biol. Evol.">
        <title>Comparative Genomics of Early-Diverging Mushroom-Forming Fungi Provides Insights into the Origins of Lignocellulose Decay Capabilities.</title>
        <authorList>
            <person name="Nagy L.G."/>
            <person name="Riley R."/>
            <person name="Tritt A."/>
            <person name="Adam C."/>
            <person name="Daum C."/>
            <person name="Floudas D."/>
            <person name="Sun H."/>
            <person name="Yadav J.S."/>
            <person name="Pangilinan J."/>
            <person name="Larsson K.H."/>
            <person name="Matsuura K."/>
            <person name="Barry K."/>
            <person name="Labutti K."/>
            <person name="Kuo R."/>
            <person name="Ohm R.A."/>
            <person name="Bhattacharya S.S."/>
            <person name="Shirouzu T."/>
            <person name="Yoshinaga Y."/>
            <person name="Martin F.M."/>
            <person name="Grigoriev I.V."/>
            <person name="Hibbett D.S."/>
        </authorList>
    </citation>
    <scope>NUCLEOTIDE SEQUENCE [LARGE SCALE GENOMIC DNA]</scope>
    <source>
        <strain evidence="2 3">TUFC12733</strain>
    </source>
</reference>
<protein>
    <submittedName>
        <fullName evidence="2">Uncharacterized protein</fullName>
    </submittedName>
</protein>